<evidence type="ECO:0000313" key="4">
    <source>
        <dbReference type="Ensembl" id="ENSLACP00000000418.1"/>
    </source>
</evidence>
<dbReference type="InterPro" id="IPR000073">
    <property type="entry name" value="AB_hydrolase_1"/>
</dbReference>
<dbReference type="InterPro" id="IPR029058">
    <property type="entry name" value="AB_hydrolase_fold"/>
</dbReference>
<keyword evidence="5" id="KW-1185">Reference proteome</keyword>
<keyword evidence="2" id="KW-0378">Hydrolase</keyword>
<dbReference type="Gene3D" id="3.40.50.1820">
    <property type="entry name" value="alpha/beta hydrolase"/>
    <property type="match status" value="1"/>
</dbReference>
<dbReference type="GeneTree" id="ENSGT00530000063960"/>
<dbReference type="EMBL" id="AFYH01177248">
    <property type="status" value="NOT_ANNOTATED_CDS"/>
    <property type="molecule type" value="Genomic_DNA"/>
</dbReference>
<dbReference type="AlphaFoldDB" id="H2ZSP7"/>
<dbReference type="HOGENOM" id="CLU_149335_0_0_1"/>
<comment type="similarity">
    <text evidence="1">Belongs to the AB hydrolase superfamily.</text>
</comment>
<protein>
    <recommendedName>
        <fullName evidence="3">AB hydrolase-1 domain-containing protein</fullName>
    </recommendedName>
</protein>
<dbReference type="InterPro" id="IPR050266">
    <property type="entry name" value="AB_hydrolase_sf"/>
</dbReference>
<dbReference type="PANTHER" id="PTHR43798">
    <property type="entry name" value="MONOACYLGLYCEROL LIPASE"/>
    <property type="match status" value="1"/>
</dbReference>
<evidence type="ECO:0000259" key="3">
    <source>
        <dbReference type="Pfam" id="PF00561"/>
    </source>
</evidence>
<dbReference type="SUPFAM" id="SSF53474">
    <property type="entry name" value="alpha/beta-Hydrolases"/>
    <property type="match status" value="1"/>
</dbReference>
<evidence type="ECO:0000313" key="5">
    <source>
        <dbReference type="Proteomes" id="UP000008672"/>
    </source>
</evidence>
<organism evidence="4 5">
    <name type="scientific">Latimeria chalumnae</name>
    <name type="common">Coelacanth</name>
    <dbReference type="NCBI Taxonomy" id="7897"/>
    <lineage>
        <taxon>Eukaryota</taxon>
        <taxon>Metazoa</taxon>
        <taxon>Chordata</taxon>
        <taxon>Craniata</taxon>
        <taxon>Vertebrata</taxon>
        <taxon>Euteleostomi</taxon>
        <taxon>Coelacanthiformes</taxon>
        <taxon>Coelacanthidae</taxon>
        <taxon>Latimeria</taxon>
    </lineage>
</organism>
<dbReference type="InParanoid" id="H2ZSP7"/>
<proteinExistence type="inferred from homology"/>
<dbReference type="eggNOG" id="KOG1454">
    <property type="taxonomic scope" value="Eukaryota"/>
</dbReference>
<dbReference type="Pfam" id="PF00561">
    <property type="entry name" value="Abhydrolase_1"/>
    <property type="match status" value="1"/>
</dbReference>
<reference evidence="4" key="2">
    <citation type="submission" date="2025-08" db="UniProtKB">
        <authorList>
            <consortium name="Ensembl"/>
        </authorList>
    </citation>
    <scope>IDENTIFICATION</scope>
</reference>
<name>H2ZSP7_LATCH</name>
<reference evidence="4" key="3">
    <citation type="submission" date="2025-09" db="UniProtKB">
        <authorList>
            <consortium name="Ensembl"/>
        </authorList>
    </citation>
    <scope>IDENTIFICATION</scope>
</reference>
<dbReference type="Ensembl" id="ENSLACT00000000420.1">
    <property type="protein sequence ID" value="ENSLACP00000000418.1"/>
    <property type="gene ID" value="ENSLACG00000000374.1"/>
</dbReference>
<dbReference type="Proteomes" id="UP000008672">
    <property type="component" value="Unassembled WGS sequence"/>
</dbReference>
<dbReference type="GO" id="GO:0016020">
    <property type="term" value="C:membrane"/>
    <property type="evidence" value="ECO:0007669"/>
    <property type="project" value="TreeGrafter"/>
</dbReference>
<evidence type="ECO:0000256" key="2">
    <source>
        <dbReference type="ARBA" id="ARBA00022801"/>
    </source>
</evidence>
<dbReference type="STRING" id="7897.ENSLACP00000000418"/>
<reference evidence="5" key="1">
    <citation type="submission" date="2011-08" db="EMBL/GenBank/DDBJ databases">
        <title>The draft genome of Latimeria chalumnae.</title>
        <authorList>
            <person name="Di Palma F."/>
            <person name="Alfoldi J."/>
            <person name="Johnson J."/>
            <person name="Berlin A."/>
            <person name="Gnerre S."/>
            <person name="Jaffe D."/>
            <person name="MacCallum I."/>
            <person name="Young S."/>
            <person name="Walker B.J."/>
            <person name="Lander E."/>
            <person name="Lindblad-Toh K."/>
        </authorList>
    </citation>
    <scope>NUCLEOTIDE SEQUENCE [LARGE SCALE GENOMIC DNA]</scope>
    <source>
        <strain evidence="5">Wild caught</strain>
    </source>
</reference>
<accession>H2ZSP7</accession>
<dbReference type="GO" id="GO:0016787">
    <property type="term" value="F:hydrolase activity"/>
    <property type="evidence" value="ECO:0007669"/>
    <property type="project" value="UniProtKB-KW"/>
</dbReference>
<dbReference type="OMA" id="KEFYHIA"/>
<evidence type="ECO:0000256" key="1">
    <source>
        <dbReference type="ARBA" id="ARBA00008645"/>
    </source>
</evidence>
<dbReference type="EMBL" id="AFYH01177247">
    <property type="status" value="NOT_ANNOTATED_CDS"/>
    <property type="molecule type" value="Genomic_DNA"/>
</dbReference>
<sequence length="107" mass="12031">CFSGLVNELKIKVPWGHIAAKAWGPPTGRPILCLHGWADNANTFNELIPLLPKDYYYVVLDLPGHGFSSHRPSGVPYYDASYLGDVRWVVEELEWSKFTIMGHSMGK</sequence>
<dbReference type="PANTHER" id="PTHR43798:SF14">
    <property type="entry name" value="SERINE HYDROLASE-LIKE PROTEIN DDB_G0286239"/>
    <property type="match status" value="1"/>
</dbReference>
<feature type="domain" description="AB hydrolase-1" evidence="3">
    <location>
        <begin position="30"/>
        <end position="106"/>
    </location>
</feature>
<dbReference type="ESTHER" id="latch-h2zy18">
    <property type="family name" value="SERHL"/>
</dbReference>